<organism evidence="1 2">
    <name type="scientific">Solanum verrucosum</name>
    <dbReference type="NCBI Taxonomy" id="315347"/>
    <lineage>
        <taxon>Eukaryota</taxon>
        <taxon>Viridiplantae</taxon>
        <taxon>Streptophyta</taxon>
        <taxon>Embryophyta</taxon>
        <taxon>Tracheophyta</taxon>
        <taxon>Spermatophyta</taxon>
        <taxon>Magnoliopsida</taxon>
        <taxon>eudicotyledons</taxon>
        <taxon>Gunneridae</taxon>
        <taxon>Pentapetalae</taxon>
        <taxon>asterids</taxon>
        <taxon>lamiids</taxon>
        <taxon>Solanales</taxon>
        <taxon>Solanaceae</taxon>
        <taxon>Solanoideae</taxon>
        <taxon>Solaneae</taxon>
        <taxon>Solanum</taxon>
    </lineage>
</organism>
<name>A0AAF0THU8_SOLVR</name>
<accession>A0AAF0THU8</accession>
<reference evidence="1" key="1">
    <citation type="submission" date="2023-08" db="EMBL/GenBank/DDBJ databases">
        <title>A de novo genome assembly of Solanum verrucosum Schlechtendal, a Mexican diploid species geographically isolated from the other diploid A-genome species in potato relatives.</title>
        <authorList>
            <person name="Hosaka K."/>
        </authorList>
    </citation>
    <scope>NUCLEOTIDE SEQUENCE</scope>
    <source>
        <tissue evidence="1">Young leaves</tissue>
    </source>
</reference>
<sequence>MRGSGSVEDAFLIKHLQSSYKRAYRTCTTFQICAMAFSLKCLHSYFSGRCIPDQALKMHFQRRYTTKYAQLHSEG</sequence>
<evidence type="ECO:0000313" key="2">
    <source>
        <dbReference type="Proteomes" id="UP001234989"/>
    </source>
</evidence>
<dbReference type="EMBL" id="CP133614">
    <property type="protein sequence ID" value="WMV19449.1"/>
    <property type="molecule type" value="Genomic_DNA"/>
</dbReference>
<gene>
    <name evidence="1" type="ORF">MTR67_012834</name>
</gene>
<proteinExistence type="predicted"/>
<protein>
    <submittedName>
        <fullName evidence="1">Uncharacterized protein</fullName>
    </submittedName>
</protein>
<keyword evidence="2" id="KW-1185">Reference proteome</keyword>
<dbReference type="Proteomes" id="UP001234989">
    <property type="component" value="Chromosome 3"/>
</dbReference>
<evidence type="ECO:0000313" key="1">
    <source>
        <dbReference type="EMBL" id="WMV19449.1"/>
    </source>
</evidence>
<dbReference type="AlphaFoldDB" id="A0AAF0THU8"/>